<feature type="compositionally biased region" description="Basic residues" evidence="3">
    <location>
        <begin position="262"/>
        <end position="272"/>
    </location>
</feature>
<dbReference type="InterPro" id="IPR001079">
    <property type="entry name" value="Galectin_CRD"/>
</dbReference>
<dbReference type="PANTHER" id="PTHR11346:SF174">
    <property type="entry name" value="GALAPTIN LEC-8-RELATED"/>
    <property type="match status" value="1"/>
</dbReference>
<name>A0A7E4UZC0_PANRE</name>
<organism evidence="5 6">
    <name type="scientific">Panagrellus redivivus</name>
    <name type="common">Microworm</name>
    <dbReference type="NCBI Taxonomy" id="6233"/>
    <lineage>
        <taxon>Eukaryota</taxon>
        <taxon>Metazoa</taxon>
        <taxon>Ecdysozoa</taxon>
        <taxon>Nematoda</taxon>
        <taxon>Chromadorea</taxon>
        <taxon>Rhabditida</taxon>
        <taxon>Tylenchina</taxon>
        <taxon>Panagrolaimomorpha</taxon>
        <taxon>Panagrolaimoidea</taxon>
        <taxon>Panagrolaimidae</taxon>
        <taxon>Panagrellus</taxon>
    </lineage>
</organism>
<dbReference type="CDD" id="cd00070">
    <property type="entry name" value="GLECT"/>
    <property type="match status" value="1"/>
</dbReference>
<dbReference type="PROSITE" id="PS51304">
    <property type="entry name" value="GALECTIN"/>
    <property type="match status" value="1"/>
</dbReference>
<feature type="region of interest" description="Disordered" evidence="3">
    <location>
        <begin position="251"/>
        <end position="272"/>
    </location>
</feature>
<reference evidence="5" key="1">
    <citation type="journal article" date="2013" name="Genetics">
        <title>The draft genome and transcriptome of Panagrellus redivivus are shaped by the harsh demands of a free-living lifestyle.</title>
        <authorList>
            <person name="Srinivasan J."/>
            <person name="Dillman A.R."/>
            <person name="Macchietto M.G."/>
            <person name="Heikkinen L."/>
            <person name="Lakso M."/>
            <person name="Fracchia K.M."/>
            <person name="Antoshechkin I."/>
            <person name="Mortazavi A."/>
            <person name="Wong G."/>
            <person name="Sternberg P.W."/>
        </authorList>
    </citation>
    <scope>NUCLEOTIDE SEQUENCE [LARGE SCALE GENOMIC DNA]</scope>
    <source>
        <strain evidence="5">MT8872</strain>
    </source>
</reference>
<dbReference type="WBParaSite" id="Pan_g14686.t3">
    <property type="protein sequence ID" value="Pan_g14686.t3"/>
    <property type="gene ID" value="Pan_g14686"/>
</dbReference>
<evidence type="ECO:0000313" key="5">
    <source>
        <dbReference type="Proteomes" id="UP000492821"/>
    </source>
</evidence>
<keyword evidence="5" id="KW-1185">Reference proteome</keyword>
<dbReference type="GO" id="GO:0030246">
    <property type="term" value="F:carbohydrate binding"/>
    <property type="evidence" value="ECO:0007669"/>
    <property type="project" value="UniProtKB-UniRule"/>
</dbReference>
<evidence type="ECO:0000256" key="2">
    <source>
        <dbReference type="RuleBase" id="RU102079"/>
    </source>
</evidence>
<feature type="domain" description="Galectin" evidence="4">
    <location>
        <begin position="100"/>
        <end position="228"/>
    </location>
</feature>
<dbReference type="Proteomes" id="UP000492821">
    <property type="component" value="Unassembled WGS sequence"/>
</dbReference>
<evidence type="ECO:0000256" key="3">
    <source>
        <dbReference type="SAM" id="MobiDB-lite"/>
    </source>
</evidence>
<reference evidence="6" key="2">
    <citation type="submission" date="2020-10" db="UniProtKB">
        <authorList>
            <consortium name="WormBaseParasite"/>
        </authorList>
    </citation>
    <scope>IDENTIFICATION</scope>
</reference>
<evidence type="ECO:0000256" key="1">
    <source>
        <dbReference type="ARBA" id="ARBA00022734"/>
    </source>
</evidence>
<dbReference type="SUPFAM" id="SSF49899">
    <property type="entry name" value="Concanavalin A-like lectins/glucanases"/>
    <property type="match status" value="1"/>
</dbReference>
<dbReference type="PANTHER" id="PTHR11346">
    <property type="entry name" value="GALECTIN"/>
    <property type="match status" value="1"/>
</dbReference>
<dbReference type="Gene3D" id="2.60.120.200">
    <property type="match status" value="1"/>
</dbReference>
<evidence type="ECO:0000259" key="4">
    <source>
        <dbReference type="PROSITE" id="PS51304"/>
    </source>
</evidence>
<feature type="compositionally biased region" description="Polar residues" evidence="3">
    <location>
        <begin position="251"/>
        <end position="260"/>
    </location>
</feature>
<dbReference type="InterPro" id="IPR013320">
    <property type="entry name" value="ConA-like_dom_sf"/>
</dbReference>
<dbReference type="SMART" id="SM00908">
    <property type="entry name" value="Gal-bind_lectin"/>
    <property type="match status" value="1"/>
</dbReference>
<dbReference type="Pfam" id="PF00337">
    <property type="entry name" value="Gal-bind_lectin"/>
    <property type="match status" value="1"/>
</dbReference>
<protein>
    <recommendedName>
        <fullName evidence="2">Galectin</fullName>
    </recommendedName>
</protein>
<dbReference type="SMART" id="SM00276">
    <property type="entry name" value="GLECT"/>
    <property type="match status" value="1"/>
</dbReference>
<proteinExistence type="predicted"/>
<evidence type="ECO:0000313" key="6">
    <source>
        <dbReference type="WBParaSite" id="Pan_g14686.t3"/>
    </source>
</evidence>
<dbReference type="GO" id="GO:0016936">
    <property type="term" value="F:galactoside binding"/>
    <property type="evidence" value="ECO:0007669"/>
    <property type="project" value="TreeGrafter"/>
</dbReference>
<dbReference type="InterPro" id="IPR044156">
    <property type="entry name" value="Galectin-like"/>
</dbReference>
<sequence>MPHSVENLTLPFTTPIWEPVRSGTEFHIHGKVHLHHHHGNDKKTKTAFCARVSIMIPPTASTSGDFILPGEHAMIASICDYPGKYYEPDEEPTSSRIYDIRGYCHFDLPYAHFNVMHDNARGVFAIELLSGPNIVLHLSFRFYDHHTIVLNASGPGGWQSEERVDNPLTDGEHFHLHIHVHHSHYEIKLNGHDIASFQHRFPYESIQAVGAHGAAIVDKVTFDGFHFEQDWNRSHDNYDYGHQGYIGYGSSAYQPPQFQPNHPHRRHFGDRD</sequence>
<accession>A0A7E4UZC0</accession>
<keyword evidence="1 2" id="KW-0430">Lectin</keyword>
<dbReference type="AlphaFoldDB" id="A0A7E4UZC0"/>